<name>A0A7X3MEV6_9FIRM</name>
<evidence type="ECO:0000313" key="1">
    <source>
        <dbReference type="EMBL" id="MXP75136.1"/>
    </source>
</evidence>
<organism evidence="1 2">
    <name type="scientific">Sporofaciens musculi</name>
    <dbReference type="NCBI Taxonomy" id="2681861"/>
    <lineage>
        <taxon>Bacteria</taxon>
        <taxon>Bacillati</taxon>
        <taxon>Bacillota</taxon>
        <taxon>Clostridia</taxon>
        <taxon>Lachnospirales</taxon>
        <taxon>Lachnospiraceae</taxon>
        <taxon>Sporofaciens</taxon>
    </lineage>
</organism>
<dbReference type="RefSeq" id="WP_159750445.1">
    <property type="nucleotide sequence ID" value="NZ_WUQX01000001.1"/>
</dbReference>
<accession>A0A7X3MEV6</accession>
<dbReference type="EMBL" id="WUQX01000001">
    <property type="protein sequence ID" value="MXP75136.1"/>
    <property type="molecule type" value="Genomic_DNA"/>
</dbReference>
<dbReference type="AlphaFoldDB" id="A0A7X3MEV6"/>
<dbReference type="Proteomes" id="UP000460412">
    <property type="component" value="Unassembled WGS sequence"/>
</dbReference>
<protein>
    <submittedName>
        <fullName evidence="1">Uncharacterized protein</fullName>
    </submittedName>
</protein>
<evidence type="ECO:0000313" key="2">
    <source>
        <dbReference type="Proteomes" id="UP000460412"/>
    </source>
</evidence>
<keyword evidence="2" id="KW-1185">Reference proteome</keyword>
<gene>
    <name evidence="1" type="ORF">GN277_06995</name>
</gene>
<proteinExistence type="predicted"/>
<sequence length="48" mass="5294">MTIAEANNPLTKGLRIIIAEKGFKNLYVAEKVSVIYTGDVLKPAIFEN</sequence>
<comment type="caution">
    <text evidence="1">The sequence shown here is derived from an EMBL/GenBank/DDBJ whole genome shotgun (WGS) entry which is preliminary data.</text>
</comment>
<reference evidence="1 2" key="1">
    <citation type="submission" date="2019-12" db="EMBL/GenBank/DDBJ databases">
        <title>Sporaefaciens musculi gen. nov., sp. nov., a novel bacterium isolated from the caecum of an obese mouse.</title>
        <authorList>
            <person name="Rasmussen T.S."/>
            <person name="Streidl T."/>
            <person name="Hitch T.C.A."/>
            <person name="Wortmann E."/>
            <person name="Deptula P."/>
            <person name="Hansen M."/>
            <person name="Nielsen D.S."/>
            <person name="Clavel T."/>
            <person name="Vogensen F.K."/>
        </authorList>
    </citation>
    <scope>NUCLEOTIDE SEQUENCE [LARGE SCALE GENOMIC DNA]</scope>
    <source>
        <strain evidence="1 2">WCA-9-b2</strain>
    </source>
</reference>